<feature type="compositionally biased region" description="Polar residues" evidence="7">
    <location>
        <begin position="111"/>
        <end position="122"/>
    </location>
</feature>
<evidence type="ECO:0000256" key="8">
    <source>
        <dbReference type="SAM" id="Phobius"/>
    </source>
</evidence>
<feature type="transmembrane region" description="Helical" evidence="8">
    <location>
        <begin position="488"/>
        <end position="507"/>
    </location>
</feature>
<proteinExistence type="inferred from homology"/>
<feature type="transmembrane region" description="Helical" evidence="8">
    <location>
        <begin position="600"/>
        <end position="617"/>
    </location>
</feature>
<dbReference type="SUPFAM" id="SSF103473">
    <property type="entry name" value="MFS general substrate transporter"/>
    <property type="match status" value="1"/>
</dbReference>
<evidence type="ECO:0000256" key="3">
    <source>
        <dbReference type="ARBA" id="ARBA00022448"/>
    </source>
</evidence>
<keyword evidence="5 8" id="KW-1133">Transmembrane helix</keyword>
<feature type="compositionally biased region" description="Low complexity" evidence="7">
    <location>
        <begin position="159"/>
        <end position="173"/>
    </location>
</feature>
<evidence type="ECO:0000313" key="9">
    <source>
        <dbReference type="EMBL" id="KAF8668250.1"/>
    </source>
</evidence>
<dbReference type="PANTHER" id="PTHR11660:SF57">
    <property type="entry name" value="SOLUTE CARRIER FAMILY 40 MEMBER"/>
    <property type="match status" value="1"/>
</dbReference>
<evidence type="ECO:0000256" key="7">
    <source>
        <dbReference type="SAM" id="MobiDB-lite"/>
    </source>
</evidence>
<dbReference type="GO" id="GO:0005381">
    <property type="term" value="F:iron ion transmembrane transporter activity"/>
    <property type="evidence" value="ECO:0007669"/>
    <property type="project" value="InterPro"/>
</dbReference>
<dbReference type="AlphaFoldDB" id="A0A8H7H0Y3"/>
<dbReference type="Pfam" id="PF06487">
    <property type="entry name" value="SAP18"/>
    <property type="match status" value="1"/>
</dbReference>
<feature type="transmembrane region" description="Helical" evidence="8">
    <location>
        <begin position="789"/>
        <end position="809"/>
    </location>
</feature>
<feature type="region of interest" description="Disordered" evidence="7">
    <location>
        <begin position="558"/>
        <end position="579"/>
    </location>
</feature>
<dbReference type="Pfam" id="PF06963">
    <property type="entry name" value="FPN1"/>
    <property type="match status" value="2"/>
</dbReference>
<comment type="caution">
    <text evidence="9">The sequence shown here is derived from an EMBL/GenBank/DDBJ whole genome shotgun (WGS) entry which is preliminary data.</text>
</comment>
<name>A0A8H7H0Y3_9AGAM</name>
<reference evidence="9" key="1">
    <citation type="submission" date="2020-09" db="EMBL/GenBank/DDBJ databases">
        <title>Comparative genome analyses of four rice-infecting Rhizoctonia solani isolates reveal extensive enrichment of homogalacturonan modification genes.</title>
        <authorList>
            <person name="Lee D.-Y."/>
            <person name="Jeon J."/>
            <person name="Kim K.-T."/>
            <person name="Cheong K."/>
            <person name="Song H."/>
            <person name="Choi G."/>
            <person name="Ko J."/>
            <person name="Opiyo S.O."/>
            <person name="Zuo S."/>
            <person name="Madhav S."/>
            <person name="Lee Y.-H."/>
            <person name="Wang G.-L."/>
        </authorList>
    </citation>
    <scope>NUCLEOTIDE SEQUENCE</scope>
    <source>
        <strain evidence="9">AG1-IA YN-7</strain>
    </source>
</reference>
<dbReference type="CDD" id="cd17480">
    <property type="entry name" value="MFS_SLC40A1_like"/>
    <property type="match status" value="1"/>
</dbReference>
<keyword evidence="3" id="KW-0813">Transport</keyword>
<evidence type="ECO:0000256" key="6">
    <source>
        <dbReference type="ARBA" id="ARBA00023136"/>
    </source>
</evidence>
<sequence>MTTEVEKIQVDRTKKCPFLLRTFVRSGGFHPETAFDNGRVPTLDEHAVHAWGDSTLIDIVRALRAQTPSPSLPAGAFRNPGTRYSFRVVYYDRGNVASRELGHIGPRELNDTSVLYPSSGGQTPTPPTEPVDLPAESAMDADDDSPRKDRDDDDVLPPGANSGSRGRAKSGSRTLDELRVQPGDWLSVSLTLPASAKPTVGPTGLAIRGADREREGEPGGHWRGGGGGGGGRGRPAGLVRGGGHLAFGRDRATGRDASPPRNRDGPATDRRAVAEVGSEGVVVLLEEGEADDTKEIKGTIVAACIPIYVHSCVYLGFPVCVVIILEVFMMDDTSRLAPRVRFEMWDEIAKLHLGWETDASIPVASPSDPIVLGAQGEREVTLPQDSEVQRLGVDPVGFWLLATQHFSRQEICSKGPILASLAHLHSLVPGATVQPSSLFQSILEIFVNTLLPASMYGFITTFTGILFSGAVGHQIDIRARLPTIRTCIATQKLFASMCYGLFLILFTRFSTLDSNIRRLFLAFIITCGCGLKLATVGMNVCVERDWVMAIAASARTPHGSRAGSPASEINRGSVSPPTRSVDHADRVLLELNTTLRRIDLISKLVAPLFVSLLTSTIGYMLSAVVLLSMSLATAIFEILFVGITYKRFPILAVPRPLYTDVPIKLSVKGIIQEARAWIKHQVLDWNEFIHHPIFLSSLSIALLYFNVLSFGSPFIAYLKNETSFSDPLIAGMRGLCVITGLFGTFAMPWLEKRIGLIRTGSWAIWSEALSLVPTVVCLFVGIDQRQRPVWNSIILFAGMAFSRIGLWSFDLTQLTQLQKALAHHPRQNTLSALQYSLQNIFDLGHYGLTLGWNRPTEFKYAAVVSLGATFVAALVYVVGYARPQRGHLFHFDKLRSQLVLLLPKP</sequence>
<feature type="region of interest" description="Disordered" evidence="7">
    <location>
        <begin position="194"/>
        <end position="271"/>
    </location>
</feature>
<dbReference type="InterPro" id="IPR042534">
    <property type="entry name" value="SAP18_sf"/>
</dbReference>
<feature type="region of interest" description="Disordered" evidence="7">
    <location>
        <begin position="102"/>
        <end position="178"/>
    </location>
</feature>
<gene>
    <name evidence="9" type="ORF">RHS04_09069</name>
</gene>
<feature type="compositionally biased region" description="Basic and acidic residues" evidence="7">
    <location>
        <begin position="261"/>
        <end position="271"/>
    </location>
</feature>
<evidence type="ECO:0000256" key="2">
    <source>
        <dbReference type="ARBA" id="ARBA00006279"/>
    </source>
</evidence>
<feature type="transmembrane region" description="Helical" evidence="8">
    <location>
        <begin position="519"/>
        <end position="538"/>
    </location>
</feature>
<dbReference type="PANTHER" id="PTHR11660">
    <property type="entry name" value="SOLUTE CARRIER FAMILY 40 MEMBER"/>
    <property type="match status" value="1"/>
</dbReference>
<keyword evidence="4 8" id="KW-0812">Transmembrane</keyword>
<dbReference type="Proteomes" id="UP000650582">
    <property type="component" value="Unassembled WGS sequence"/>
</dbReference>
<dbReference type="EMBL" id="JACYCC010000345">
    <property type="protein sequence ID" value="KAF8668250.1"/>
    <property type="molecule type" value="Genomic_DNA"/>
</dbReference>
<evidence type="ECO:0000256" key="4">
    <source>
        <dbReference type="ARBA" id="ARBA00022692"/>
    </source>
</evidence>
<feature type="transmembrane region" description="Helical" evidence="8">
    <location>
        <begin position="307"/>
        <end position="329"/>
    </location>
</feature>
<feature type="transmembrane region" description="Helical" evidence="8">
    <location>
        <begin position="860"/>
        <end position="881"/>
    </location>
</feature>
<feature type="transmembrane region" description="Helical" evidence="8">
    <location>
        <begin position="693"/>
        <end position="718"/>
    </location>
</feature>
<feature type="transmembrane region" description="Helical" evidence="8">
    <location>
        <begin position="445"/>
        <end position="468"/>
    </location>
</feature>
<comment type="subcellular location">
    <subcellularLocation>
        <location evidence="1">Membrane</location>
        <topology evidence="1">Multi-pass membrane protein</topology>
    </subcellularLocation>
</comment>
<dbReference type="InterPro" id="IPR009716">
    <property type="entry name" value="Ferroportin-1"/>
</dbReference>
<evidence type="ECO:0000313" key="10">
    <source>
        <dbReference type="Proteomes" id="UP000650582"/>
    </source>
</evidence>
<comment type="similarity">
    <text evidence="2">Belongs to the ferroportin (FP) (TC 2.A.100) family. SLC40A subfamily.</text>
</comment>
<protein>
    <submittedName>
        <fullName evidence="9">Ferroportin1 (FPN1)</fullName>
    </submittedName>
</protein>
<evidence type="ECO:0000256" key="1">
    <source>
        <dbReference type="ARBA" id="ARBA00004141"/>
    </source>
</evidence>
<keyword evidence="6 8" id="KW-0472">Membrane</keyword>
<dbReference type="InterPro" id="IPR010516">
    <property type="entry name" value="SAP18"/>
</dbReference>
<feature type="compositionally biased region" description="Gly residues" evidence="7">
    <location>
        <begin position="221"/>
        <end position="245"/>
    </location>
</feature>
<accession>A0A8H7H0Y3</accession>
<evidence type="ECO:0000256" key="5">
    <source>
        <dbReference type="ARBA" id="ARBA00022989"/>
    </source>
</evidence>
<dbReference type="InterPro" id="IPR036259">
    <property type="entry name" value="MFS_trans_sf"/>
</dbReference>
<dbReference type="GO" id="GO:0016020">
    <property type="term" value="C:membrane"/>
    <property type="evidence" value="ECO:0007669"/>
    <property type="project" value="UniProtKB-SubCell"/>
</dbReference>
<feature type="transmembrane region" description="Helical" evidence="8">
    <location>
        <begin position="762"/>
        <end position="782"/>
    </location>
</feature>
<dbReference type="Gene3D" id="3.10.20.550">
    <property type="entry name" value="ASAP complex, SAP18 subunit"/>
    <property type="match status" value="1"/>
</dbReference>
<feature type="compositionally biased region" description="Basic and acidic residues" evidence="7">
    <location>
        <begin position="209"/>
        <end position="220"/>
    </location>
</feature>
<feature type="transmembrane region" description="Helical" evidence="8">
    <location>
        <begin position="730"/>
        <end position="750"/>
    </location>
</feature>
<organism evidence="9 10">
    <name type="scientific">Rhizoctonia solani</name>
    <dbReference type="NCBI Taxonomy" id="456999"/>
    <lineage>
        <taxon>Eukaryota</taxon>
        <taxon>Fungi</taxon>
        <taxon>Dikarya</taxon>
        <taxon>Basidiomycota</taxon>
        <taxon>Agaricomycotina</taxon>
        <taxon>Agaricomycetes</taxon>
        <taxon>Cantharellales</taxon>
        <taxon>Ceratobasidiaceae</taxon>
        <taxon>Rhizoctonia</taxon>
    </lineage>
</organism>